<dbReference type="EMBL" id="NIHT01000013">
    <property type="protein sequence ID" value="PLT74617.1"/>
    <property type="molecule type" value="Genomic_DNA"/>
</dbReference>
<gene>
    <name evidence="1" type="ORF">CDL23_09310</name>
</gene>
<evidence type="ECO:0000313" key="1">
    <source>
        <dbReference type="EMBL" id="PLT74617.1"/>
    </source>
</evidence>
<organism evidence="1 2">
    <name type="scientific">Mediterraneibacter gnavus</name>
    <name type="common">Ruminococcus gnavus</name>
    <dbReference type="NCBI Taxonomy" id="33038"/>
    <lineage>
        <taxon>Bacteria</taxon>
        <taxon>Bacillati</taxon>
        <taxon>Bacillota</taxon>
        <taxon>Clostridia</taxon>
        <taxon>Lachnospirales</taxon>
        <taxon>Lachnospiraceae</taxon>
        <taxon>Mediterraneibacter</taxon>
    </lineage>
</organism>
<dbReference type="AlphaFoldDB" id="A0A2N5PHM0"/>
<sequence>MTDFKLLQTNKEYSQCFMKLLLGIKVGNKTVGSCRGLRNRSFYSMIILVGRGSREFEVGGEVSCRI</sequence>
<evidence type="ECO:0000313" key="2">
    <source>
        <dbReference type="Proteomes" id="UP000235093"/>
    </source>
</evidence>
<protein>
    <submittedName>
        <fullName evidence="1">Uncharacterized protein</fullName>
    </submittedName>
</protein>
<comment type="caution">
    <text evidence="1">The sequence shown here is derived from an EMBL/GenBank/DDBJ whole genome shotgun (WGS) entry which is preliminary data.</text>
</comment>
<dbReference type="Proteomes" id="UP000235093">
    <property type="component" value="Unassembled WGS sequence"/>
</dbReference>
<accession>A0A2N5PHM0</accession>
<proteinExistence type="predicted"/>
<reference evidence="1 2" key="1">
    <citation type="journal article" date="2017" name="Genome Med.">
        <title>A novel Ruminococcus gnavus clade enriched in inflammatory bowel disease patients.</title>
        <authorList>
            <person name="Hall A.B."/>
            <person name="Yassour M."/>
            <person name="Sauk J."/>
            <person name="Garner A."/>
            <person name="Jiang X."/>
            <person name="Arthur T."/>
            <person name="Lagoudas G.K."/>
            <person name="Vatanen T."/>
            <person name="Fornelos N."/>
            <person name="Wilson R."/>
            <person name="Bertha M."/>
            <person name="Cohen M."/>
            <person name="Garber J."/>
            <person name="Khalili H."/>
            <person name="Gevers D."/>
            <person name="Ananthakrishnan A.N."/>
            <person name="Kugathasan S."/>
            <person name="Lander E.S."/>
            <person name="Blainey P."/>
            <person name="Vlamakis H."/>
            <person name="Xavier R.J."/>
            <person name="Huttenhower C."/>
        </authorList>
    </citation>
    <scope>NUCLEOTIDE SEQUENCE [LARGE SCALE GENOMIC DNA]</scope>
    <source>
        <strain evidence="1 2">RJX1125</strain>
    </source>
</reference>
<name>A0A2N5PHM0_MEDGN</name>